<feature type="domain" description="Tyr recombinase" evidence="2">
    <location>
        <begin position="1"/>
        <end position="121"/>
    </location>
</feature>
<organism evidence="3 4">
    <name type="scientific">Paenibacillus profundus</name>
    <dbReference type="NCBI Taxonomy" id="1173085"/>
    <lineage>
        <taxon>Bacteria</taxon>
        <taxon>Bacillati</taxon>
        <taxon>Bacillota</taxon>
        <taxon>Bacilli</taxon>
        <taxon>Bacillales</taxon>
        <taxon>Paenibacillaceae</taxon>
        <taxon>Paenibacillus</taxon>
    </lineage>
</organism>
<dbReference type="Pfam" id="PF00589">
    <property type="entry name" value="Phage_integrase"/>
    <property type="match status" value="1"/>
</dbReference>
<dbReference type="Gene3D" id="1.10.443.10">
    <property type="entry name" value="Intergrase catalytic core"/>
    <property type="match status" value="1"/>
</dbReference>
<dbReference type="SUPFAM" id="SSF56349">
    <property type="entry name" value="DNA breaking-rejoining enzymes"/>
    <property type="match status" value="1"/>
</dbReference>
<protein>
    <submittedName>
        <fullName evidence="3">Tyrosine-type recombinase/integrase</fullName>
    </submittedName>
</protein>
<name>A0ABS8YCU7_9BACL</name>
<comment type="caution">
    <text evidence="3">The sequence shown here is derived from an EMBL/GenBank/DDBJ whole genome shotgun (WGS) entry which is preliminary data.</text>
</comment>
<dbReference type="InterPro" id="IPR011010">
    <property type="entry name" value="DNA_brk_join_enz"/>
</dbReference>
<dbReference type="Proteomes" id="UP001199916">
    <property type="component" value="Unassembled WGS sequence"/>
</dbReference>
<sequence length="138" mass="15710">MTSRKLRTAALIKNSIENSNEDNNPERYIFIRIRGPRKGRPYSQLWVGEKLNSLVKNVNITDECGNVFYFKTHQFRHTYAIKMLNGGADILTVQELLAHASPEMTMSYAKLLDNTKRKAFEAVVKQGVAQGTKAVFFV</sequence>
<reference evidence="3 4" key="1">
    <citation type="submission" date="2021-11" db="EMBL/GenBank/DDBJ databases">
        <title>Draft genome sequence of Paenibacillus profundus YoMME, a new Gram-positive bacteria with exoelectrogenic properties.</title>
        <authorList>
            <person name="Hubenova Y."/>
            <person name="Hubenova E."/>
            <person name="Manasiev Y."/>
            <person name="Peykov S."/>
            <person name="Mitov M."/>
        </authorList>
    </citation>
    <scope>NUCLEOTIDE SEQUENCE [LARGE SCALE GENOMIC DNA]</scope>
    <source>
        <strain evidence="3 4">YoMME</strain>
    </source>
</reference>
<dbReference type="InterPro" id="IPR013762">
    <property type="entry name" value="Integrase-like_cat_sf"/>
</dbReference>
<dbReference type="EMBL" id="JAJNBZ010000006">
    <property type="protein sequence ID" value="MCE5169848.1"/>
    <property type="molecule type" value="Genomic_DNA"/>
</dbReference>
<keyword evidence="4" id="KW-1185">Reference proteome</keyword>
<evidence type="ECO:0000259" key="2">
    <source>
        <dbReference type="PROSITE" id="PS51898"/>
    </source>
</evidence>
<evidence type="ECO:0000256" key="1">
    <source>
        <dbReference type="ARBA" id="ARBA00023172"/>
    </source>
</evidence>
<evidence type="ECO:0000313" key="3">
    <source>
        <dbReference type="EMBL" id="MCE5169848.1"/>
    </source>
</evidence>
<evidence type="ECO:0000313" key="4">
    <source>
        <dbReference type="Proteomes" id="UP001199916"/>
    </source>
</evidence>
<gene>
    <name evidence="3" type="ORF">LQV63_11040</name>
</gene>
<dbReference type="PROSITE" id="PS51898">
    <property type="entry name" value="TYR_RECOMBINASE"/>
    <property type="match status" value="1"/>
</dbReference>
<keyword evidence="1" id="KW-0233">DNA recombination</keyword>
<accession>A0ABS8YCU7</accession>
<proteinExistence type="predicted"/>
<dbReference type="InterPro" id="IPR002104">
    <property type="entry name" value="Integrase_catalytic"/>
</dbReference>